<accession>A0A944GSL7</accession>
<dbReference type="GO" id="GO:0000160">
    <property type="term" value="P:phosphorelay signal transduction system"/>
    <property type="evidence" value="ECO:0007669"/>
    <property type="project" value="InterPro"/>
</dbReference>
<reference evidence="4" key="1">
    <citation type="submission" date="2018-08" db="EMBL/GenBank/DDBJ databases">
        <authorList>
            <person name="Jin W."/>
            <person name="Wang H."/>
            <person name="Yang Y."/>
            <person name="Li M."/>
            <person name="Liu J."/>
        </authorList>
    </citation>
    <scope>NUCLEOTIDE SEQUENCE</scope>
    <source>
        <strain evidence="4">AESS21</strain>
    </source>
</reference>
<evidence type="ECO:0000313" key="4">
    <source>
        <dbReference type="EMBL" id="MBS8260439.1"/>
    </source>
</evidence>
<dbReference type="InterPro" id="IPR001867">
    <property type="entry name" value="OmpR/PhoB-type_DNA-bd"/>
</dbReference>
<sequence length="532" mass="59524">MRHTIRLGSLCFDESFVSAVSDGEALVTFTRAETRLIKYLVQYPNQVRSRAQLLDAVSHGNEEKLDRSIDFLINRLRQKLGDDAKNPTFIATRYGEGYIWLASQTKHQSLPRDCHAVVGPVFGLSHIGHKRTSAELFSQQFQQAFQSHFSDDLEVVFDPDCPKADDLGEEAPKIGIELSFVLVGDQLECVFRGYLFRSDRTVFVKRISASNASPADIEVISGEISSALRTGLATEVEAQVPLAIGMIEAGKTFTGIKGHWSENDQGLRAQVHGNPTDYRAKIMLATNIHTKYLQDSVQIFMSNADPRKDDEDDIETLVTESLPHLQNEPTFLLPAAKLLFFIDRGYNEMAVKMAERLHKESTSLAASLPVVGQMRVFTGQNEDGQRALDQALELCEQGSQFEIYLMILKCEALAAVSDRDGLDQILDQVCTRVPQIEVLMQVLFTCSERPSKIAQQALVNMAPAQARGMVMLMHYVYGRLLQNREHRANAYRTPVSLFSKQFGPNIIPDEVRQVLRACDDQNADNNNLPKTA</sequence>
<organism evidence="4 5">
    <name type="scientific">Roseibium polysiphoniae</name>
    <dbReference type="NCBI Taxonomy" id="2571221"/>
    <lineage>
        <taxon>Bacteria</taxon>
        <taxon>Pseudomonadati</taxon>
        <taxon>Pseudomonadota</taxon>
        <taxon>Alphaproteobacteria</taxon>
        <taxon>Hyphomicrobiales</taxon>
        <taxon>Stappiaceae</taxon>
        <taxon>Roseibium</taxon>
    </lineage>
</organism>
<dbReference type="InterPro" id="IPR036388">
    <property type="entry name" value="WH-like_DNA-bd_sf"/>
</dbReference>
<dbReference type="SMART" id="SM00862">
    <property type="entry name" value="Trans_reg_C"/>
    <property type="match status" value="1"/>
</dbReference>
<dbReference type="AlphaFoldDB" id="A0A944GSL7"/>
<dbReference type="Pfam" id="PF00486">
    <property type="entry name" value="Trans_reg_C"/>
    <property type="match status" value="1"/>
</dbReference>
<dbReference type="InterPro" id="IPR016032">
    <property type="entry name" value="Sig_transdc_resp-reg_C-effctor"/>
</dbReference>
<evidence type="ECO:0000256" key="1">
    <source>
        <dbReference type="ARBA" id="ARBA00023125"/>
    </source>
</evidence>
<dbReference type="PROSITE" id="PS51755">
    <property type="entry name" value="OMPR_PHOB"/>
    <property type="match status" value="1"/>
</dbReference>
<feature type="DNA-binding region" description="OmpR/PhoB-type" evidence="2">
    <location>
        <begin position="2"/>
        <end position="102"/>
    </location>
</feature>
<dbReference type="Proteomes" id="UP000705379">
    <property type="component" value="Unassembled WGS sequence"/>
</dbReference>
<protein>
    <submittedName>
        <fullName evidence="4">Winged helix family transcriptional regulator</fullName>
    </submittedName>
</protein>
<gene>
    <name evidence="4" type="ORF">DYI23_09440</name>
</gene>
<evidence type="ECO:0000313" key="5">
    <source>
        <dbReference type="Proteomes" id="UP000705379"/>
    </source>
</evidence>
<comment type="caution">
    <text evidence="4">The sequence shown here is derived from an EMBL/GenBank/DDBJ whole genome shotgun (WGS) entry which is preliminary data.</text>
</comment>
<evidence type="ECO:0000259" key="3">
    <source>
        <dbReference type="PROSITE" id="PS51755"/>
    </source>
</evidence>
<dbReference type="Gene3D" id="1.10.10.10">
    <property type="entry name" value="Winged helix-like DNA-binding domain superfamily/Winged helix DNA-binding domain"/>
    <property type="match status" value="1"/>
</dbReference>
<dbReference type="CDD" id="cd00383">
    <property type="entry name" value="trans_reg_C"/>
    <property type="match status" value="1"/>
</dbReference>
<feature type="domain" description="OmpR/PhoB-type" evidence="3">
    <location>
        <begin position="2"/>
        <end position="102"/>
    </location>
</feature>
<dbReference type="SUPFAM" id="SSF46894">
    <property type="entry name" value="C-terminal effector domain of the bipartite response regulators"/>
    <property type="match status" value="1"/>
</dbReference>
<dbReference type="EMBL" id="QTKU01000002">
    <property type="protein sequence ID" value="MBS8260439.1"/>
    <property type="molecule type" value="Genomic_DNA"/>
</dbReference>
<name>A0A944GSL7_9HYPH</name>
<keyword evidence="1 2" id="KW-0238">DNA-binding</keyword>
<dbReference type="GO" id="GO:0003677">
    <property type="term" value="F:DNA binding"/>
    <property type="evidence" value="ECO:0007669"/>
    <property type="project" value="UniProtKB-UniRule"/>
</dbReference>
<dbReference type="RefSeq" id="WP_213215978.1">
    <property type="nucleotide sequence ID" value="NZ_QTKU01000002.1"/>
</dbReference>
<evidence type="ECO:0000256" key="2">
    <source>
        <dbReference type="PROSITE-ProRule" id="PRU01091"/>
    </source>
</evidence>
<dbReference type="GO" id="GO:0006355">
    <property type="term" value="P:regulation of DNA-templated transcription"/>
    <property type="evidence" value="ECO:0007669"/>
    <property type="project" value="InterPro"/>
</dbReference>
<reference evidence="4" key="2">
    <citation type="journal article" date="2021" name="Microorganisms">
        <title>Bacterial Dimethylsulfoniopropionate Biosynthesis in the East China Sea.</title>
        <authorList>
            <person name="Liu J."/>
            <person name="Zhang Y."/>
            <person name="Liu J."/>
            <person name="Zhong H."/>
            <person name="Williams B.T."/>
            <person name="Zheng Y."/>
            <person name="Curson A.R.J."/>
            <person name="Sun C."/>
            <person name="Sun H."/>
            <person name="Song D."/>
            <person name="Wagner Mackenzie B."/>
            <person name="Bermejo Martinez A."/>
            <person name="Todd J.D."/>
            <person name="Zhang X.H."/>
        </authorList>
    </citation>
    <scope>NUCLEOTIDE SEQUENCE</scope>
    <source>
        <strain evidence="4">AESS21</strain>
    </source>
</reference>
<proteinExistence type="predicted"/>